<organism evidence="2 3">
    <name type="scientific">Paenibacillus antri</name>
    <dbReference type="NCBI Taxonomy" id="2582848"/>
    <lineage>
        <taxon>Bacteria</taxon>
        <taxon>Bacillati</taxon>
        <taxon>Bacillota</taxon>
        <taxon>Bacilli</taxon>
        <taxon>Bacillales</taxon>
        <taxon>Paenibacillaceae</taxon>
        <taxon>Paenibacillus</taxon>
    </lineage>
</organism>
<comment type="caution">
    <text evidence="2">The sequence shown here is derived from an EMBL/GenBank/DDBJ whole genome shotgun (WGS) entry which is preliminary data.</text>
</comment>
<keyword evidence="3" id="KW-1185">Reference proteome</keyword>
<evidence type="ECO:0000313" key="2">
    <source>
        <dbReference type="EMBL" id="TLS52217.1"/>
    </source>
</evidence>
<proteinExistence type="predicted"/>
<dbReference type="NCBIfam" id="TIGR04025">
    <property type="entry name" value="PPOX_FMN_DR2398"/>
    <property type="match status" value="1"/>
</dbReference>
<accession>A0A5R9G739</accession>
<evidence type="ECO:0000313" key="3">
    <source>
        <dbReference type="Proteomes" id="UP000309676"/>
    </source>
</evidence>
<dbReference type="Pfam" id="PF01243">
    <property type="entry name" value="PNPOx_N"/>
    <property type="match status" value="1"/>
</dbReference>
<dbReference type="Proteomes" id="UP000309676">
    <property type="component" value="Unassembled WGS sequence"/>
</dbReference>
<reference evidence="2 3" key="1">
    <citation type="submission" date="2019-05" db="EMBL/GenBank/DDBJ databases">
        <authorList>
            <person name="Narsing Rao M.P."/>
            <person name="Li W.J."/>
        </authorList>
    </citation>
    <scope>NUCLEOTIDE SEQUENCE [LARGE SCALE GENOMIC DNA]</scope>
    <source>
        <strain evidence="2 3">SYSU_K30003</strain>
    </source>
</reference>
<feature type="domain" description="Pyridoxamine 5'-phosphate oxidase N-terminal" evidence="1">
    <location>
        <begin position="43"/>
        <end position="136"/>
    </location>
</feature>
<dbReference type="SUPFAM" id="SSF50475">
    <property type="entry name" value="FMN-binding split barrel"/>
    <property type="match status" value="1"/>
</dbReference>
<dbReference type="AlphaFoldDB" id="A0A5R9G739"/>
<dbReference type="InterPro" id="IPR024029">
    <property type="entry name" value="Pyridox_Oxase_FMN-dep"/>
</dbReference>
<dbReference type="RefSeq" id="WP_138193874.1">
    <property type="nucleotide sequence ID" value="NZ_VCIW01000005.1"/>
</dbReference>
<gene>
    <name evidence="2" type="ORF">FE782_09575</name>
</gene>
<dbReference type="InterPro" id="IPR011576">
    <property type="entry name" value="Pyridox_Oxase_N"/>
</dbReference>
<name>A0A5R9G739_9BACL</name>
<sequence length="214" mass="23991">MENIFKNRIESIDELEILRSEIGYPSKFAAIKVVHSLDIHSIDFIRKSPFIVIATSNQEGECDASPRGDAAGFVHIIDEKHIFIPERPGNKRMDSIRNILTNPNVGIIFMIPGMEETFRVNGKACVSRDQELLDKTAANGKLPLLGIGVAIEECFMHCGKAFKRSGLWDPGRWLPRSDVPSAARIIAAHVGDKIQITEEEVEQSLNESYTKRLY</sequence>
<evidence type="ECO:0000259" key="1">
    <source>
        <dbReference type="Pfam" id="PF01243"/>
    </source>
</evidence>
<dbReference type="OrthoDB" id="9796486at2"/>
<dbReference type="Gene3D" id="2.30.110.10">
    <property type="entry name" value="Electron Transport, Fmn-binding Protein, Chain A"/>
    <property type="match status" value="1"/>
</dbReference>
<dbReference type="EMBL" id="VCIW01000005">
    <property type="protein sequence ID" value="TLS52217.1"/>
    <property type="molecule type" value="Genomic_DNA"/>
</dbReference>
<dbReference type="PANTHER" id="PTHR42815">
    <property type="entry name" value="FAD-BINDING, PUTATIVE (AFU_ORTHOLOGUE AFUA_6G07600)-RELATED"/>
    <property type="match status" value="1"/>
</dbReference>
<dbReference type="PANTHER" id="PTHR42815:SF2">
    <property type="entry name" value="FAD-BINDING, PUTATIVE (AFU_ORTHOLOGUE AFUA_6G07600)-RELATED"/>
    <property type="match status" value="1"/>
</dbReference>
<dbReference type="InterPro" id="IPR012349">
    <property type="entry name" value="Split_barrel_FMN-bd"/>
</dbReference>
<protein>
    <submittedName>
        <fullName evidence="2">Pyridoxamine 5'-phosphate oxidase family protein</fullName>
    </submittedName>
</protein>